<organism evidence="2 3">
    <name type="scientific">Teladorsagia circumcincta</name>
    <name type="common">Brown stomach worm</name>
    <name type="synonym">Ostertagia circumcincta</name>
    <dbReference type="NCBI Taxonomy" id="45464"/>
    <lineage>
        <taxon>Eukaryota</taxon>
        <taxon>Metazoa</taxon>
        <taxon>Ecdysozoa</taxon>
        <taxon>Nematoda</taxon>
        <taxon>Chromadorea</taxon>
        <taxon>Rhabditida</taxon>
        <taxon>Rhabditina</taxon>
        <taxon>Rhabditomorpha</taxon>
        <taxon>Strongyloidea</taxon>
        <taxon>Trichostrongylidae</taxon>
        <taxon>Teladorsagia</taxon>
    </lineage>
</organism>
<dbReference type="AlphaFoldDB" id="A0A2G9U0M7"/>
<evidence type="ECO:0000256" key="1">
    <source>
        <dbReference type="SAM" id="MobiDB-lite"/>
    </source>
</evidence>
<evidence type="ECO:0000313" key="3">
    <source>
        <dbReference type="Proteomes" id="UP000230423"/>
    </source>
</evidence>
<name>A0A2G9U0M7_TELCI</name>
<feature type="compositionally biased region" description="Polar residues" evidence="1">
    <location>
        <begin position="69"/>
        <end position="81"/>
    </location>
</feature>
<dbReference type="Proteomes" id="UP000230423">
    <property type="component" value="Unassembled WGS sequence"/>
</dbReference>
<accession>A0A2G9U0M7</accession>
<feature type="region of interest" description="Disordered" evidence="1">
    <location>
        <begin position="66"/>
        <end position="96"/>
    </location>
</feature>
<evidence type="ECO:0000313" key="2">
    <source>
        <dbReference type="EMBL" id="PIO63754.1"/>
    </source>
</evidence>
<proteinExistence type="predicted"/>
<gene>
    <name evidence="2" type="ORF">TELCIR_14638</name>
</gene>
<dbReference type="EMBL" id="KZ350558">
    <property type="protein sequence ID" value="PIO63754.1"/>
    <property type="molecule type" value="Genomic_DNA"/>
</dbReference>
<protein>
    <submittedName>
        <fullName evidence="2">Uncharacterized protein</fullName>
    </submittedName>
</protein>
<sequence>MGNFFHVHGFRKLHREMSMTSGTESVLEKADIALAMIRDIGVVAPRGRQYSSPDCSLRRTLAQIDLPNMPSSECESSTSEDPGSAEQHRQVSGIQTLLHTVNIDQKQISR</sequence>
<dbReference type="OrthoDB" id="7873042at2759"/>
<keyword evidence="3" id="KW-1185">Reference proteome</keyword>
<reference evidence="2 3" key="1">
    <citation type="submission" date="2015-09" db="EMBL/GenBank/DDBJ databases">
        <title>Draft genome of the parasitic nematode Teladorsagia circumcincta isolate WARC Sus (inbred).</title>
        <authorList>
            <person name="Mitreva M."/>
        </authorList>
    </citation>
    <scope>NUCLEOTIDE SEQUENCE [LARGE SCALE GENOMIC DNA]</scope>
    <source>
        <strain evidence="2 3">S</strain>
    </source>
</reference>